<feature type="domain" description="Ig-like" evidence="7">
    <location>
        <begin position="3058"/>
        <end position="3149"/>
    </location>
</feature>
<dbReference type="PROSITE" id="PS50835">
    <property type="entry name" value="IG_LIKE"/>
    <property type="match status" value="37"/>
</dbReference>
<feature type="domain" description="Ig-like" evidence="7">
    <location>
        <begin position="7"/>
        <end position="103"/>
    </location>
</feature>
<gene>
    <name evidence="8" type="ORF">WKI299_LOCUS1195</name>
</gene>
<feature type="domain" description="Ig-like" evidence="7">
    <location>
        <begin position="1910"/>
        <end position="2003"/>
    </location>
</feature>
<accession>A0A816LBQ6</accession>
<dbReference type="SMART" id="SM00408">
    <property type="entry name" value="IGc2"/>
    <property type="match status" value="37"/>
</dbReference>
<feature type="domain" description="Ig-like" evidence="7">
    <location>
        <begin position="1667"/>
        <end position="1756"/>
    </location>
</feature>
<feature type="compositionally biased region" description="Low complexity" evidence="6">
    <location>
        <begin position="2061"/>
        <end position="2082"/>
    </location>
</feature>
<feature type="domain" description="Ig-like" evidence="7">
    <location>
        <begin position="2118"/>
        <end position="2221"/>
    </location>
</feature>
<feature type="domain" description="Ig-like" evidence="7">
    <location>
        <begin position="5490"/>
        <end position="5580"/>
    </location>
</feature>
<dbReference type="InterPro" id="IPR036179">
    <property type="entry name" value="Ig-like_dom_sf"/>
</dbReference>
<dbReference type="SUPFAM" id="SSF48726">
    <property type="entry name" value="Immunoglobulin"/>
    <property type="match status" value="38"/>
</dbReference>
<evidence type="ECO:0000256" key="6">
    <source>
        <dbReference type="SAM" id="MobiDB-lite"/>
    </source>
</evidence>
<feature type="domain" description="Ig-like" evidence="7">
    <location>
        <begin position="4506"/>
        <end position="4597"/>
    </location>
</feature>
<feature type="compositionally biased region" description="Basic and acidic residues" evidence="6">
    <location>
        <begin position="3878"/>
        <end position="3893"/>
    </location>
</feature>
<comment type="subcellular location">
    <subcellularLocation>
        <location evidence="1">Cytoplasm</location>
        <location evidence="1">Myofibril</location>
    </subcellularLocation>
</comment>
<dbReference type="Gene3D" id="2.60.40.10">
    <property type="entry name" value="Immunoglobulins"/>
    <property type="match status" value="38"/>
</dbReference>
<feature type="domain" description="Ig-like" evidence="7">
    <location>
        <begin position="3251"/>
        <end position="3341"/>
    </location>
</feature>
<feature type="region of interest" description="Disordered" evidence="6">
    <location>
        <begin position="5899"/>
        <end position="5920"/>
    </location>
</feature>
<feature type="domain" description="Ig-like" evidence="7">
    <location>
        <begin position="4343"/>
        <end position="4435"/>
    </location>
</feature>
<evidence type="ECO:0000256" key="2">
    <source>
        <dbReference type="ARBA" id="ARBA00006692"/>
    </source>
</evidence>
<dbReference type="FunFam" id="2.60.40.10:FF:000080">
    <property type="entry name" value="Myosin light chain kinase, smooth muscle"/>
    <property type="match status" value="2"/>
</dbReference>
<feature type="domain" description="Ig-like" evidence="7">
    <location>
        <begin position="5654"/>
        <end position="5745"/>
    </location>
</feature>
<feature type="domain" description="Ig-like" evidence="7">
    <location>
        <begin position="5360"/>
        <end position="5451"/>
    </location>
</feature>
<feature type="domain" description="Ig-like" evidence="7">
    <location>
        <begin position="2435"/>
        <end position="2526"/>
    </location>
</feature>
<dbReference type="InterPro" id="IPR003599">
    <property type="entry name" value="Ig_sub"/>
</dbReference>
<feature type="compositionally biased region" description="Low complexity" evidence="6">
    <location>
        <begin position="2262"/>
        <end position="2271"/>
    </location>
</feature>
<feature type="domain" description="Ig-like" evidence="7">
    <location>
        <begin position="3897"/>
        <end position="3989"/>
    </location>
</feature>
<feature type="domain" description="Ig-like" evidence="7">
    <location>
        <begin position="5197"/>
        <end position="5287"/>
    </location>
</feature>
<comment type="similarity">
    <text evidence="2">Belongs to the protein kinase superfamily. CAMK Ser/Thr protein kinase family.</text>
</comment>
<dbReference type="FunFam" id="2.60.40.10:FF:000425">
    <property type="entry name" value="Myosin light chain kinase"/>
    <property type="match status" value="2"/>
</dbReference>
<feature type="domain" description="Ig-like" evidence="7">
    <location>
        <begin position="4636"/>
        <end position="4726"/>
    </location>
</feature>
<evidence type="ECO:0000256" key="5">
    <source>
        <dbReference type="ARBA" id="ARBA00023319"/>
    </source>
</evidence>
<feature type="domain" description="Ig-like" evidence="7">
    <location>
        <begin position="6360"/>
        <end position="6451"/>
    </location>
</feature>
<evidence type="ECO:0000313" key="8">
    <source>
        <dbReference type="EMBL" id="CAF1934649.1"/>
    </source>
</evidence>
<feature type="region of interest" description="Disordered" evidence="6">
    <location>
        <begin position="5627"/>
        <end position="5650"/>
    </location>
</feature>
<dbReference type="GO" id="GO:0060298">
    <property type="term" value="P:positive regulation of sarcomere organization"/>
    <property type="evidence" value="ECO:0007669"/>
    <property type="project" value="UniProtKB-ARBA"/>
</dbReference>
<proteinExistence type="inferred from homology"/>
<reference evidence="8" key="1">
    <citation type="submission" date="2021-02" db="EMBL/GenBank/DDBJ databases">
        <authorList>
            <person name="Nowell W R."/>
        </authorList>
    </citation>
    <scope>NUCLEOTIDE SEQUENCE</scope>
</reference>
<feature type="domain" description="Ig-like" evidence="7">
    <location>
        <begin position="3733"/>
        <end position="3826"/>
    </location>
</feature>
<feature type="region of interest" description="Disordered" evidence="6">
    <location>
        <begin position="3876"/>
        <end position="3899"/>
    </location>
</feature>
<feature type="domain" description="Ig-like" evidence="7">
    <location>
        <begin position="3410"/>
        <end position="3502"/>
    </location>
</feature>
<feature type="domain" description="Ig-like" evidence="7">
    <location>
        <begin position="4054"/>
        <end position="4144"/>
    </location>
</feature>
<dbReference type="InterPro" id="IPR003598">
    <property type="entry name" value="Ig_sub2"/>
</dbReference>
<evidence type="ECO:0000256" key="4">
    <source>
        <dbReference type="ARBA" id="ARBA00023157"/>
    </source>
</evidence>
<feature type="domain" description="Ig-like" evidence="7">
    <location>
        <begin position="2299"/>
        <end position="2389"/>
    </location>
</feature>
<evidence type="ECO:0000256" key="1">
    <source>
        <dbReference type="ARBA" id="ARBA00004657"/>
    </source>
</evidence>
<dbReference type="GO" id="GO:0030016">
    <property type="term" value="C:myofibril"/>
    <property type="evidence" value="ECO:0007669"/>
    <property type="project" value="UniProtKB-SubCell"/>
</dbReference>
<keyword evidence="3" id="KW-0963">Cytoplasm</keyword>
<dbReference type="Pfam" id="PF07679">
    <property type="entry name" value="I-set"/>
    <property type="match status" value="38"/>
</dbReference>
<dbReference type="GO" id="GO:0004674">
    <property type="term" value="F:protein serine/threonine kinase activity"/>
    <property type="evidence" value="ECO:0007669"/>
    <property type="project" value="UniProtKB-KW"/>
</dbReference>
<keyword evidence="4" id="KW-1015">Disulfide bond</keyword>
<feature type="region of interest" description="Disordered" evidence="6">
    <location>
        <begin position="2105"/>
        <end position="2128"/>
    </location>
</feature>
<dbReference type="FunFam" id="2.60.40.10:FF:000612">
    <property type="entry name" value="palladin isoform X1"/>
    <property type="match status" value="1"/>
</dbReference>
<feature type="domain" description="Ig-like" evidence="7">
    <location>
        <begin position="6166"/>
        <end position="6254"/>
    </location>
</feature>
<feature type="region of interest" description="Disordered" evidence="6">
    <location>
        <begin position="2258"/>
        <end position="2279"/>
    </location>
</feature>
<feature type="domain" description="Ig-like" evidence="7">
    <location>
        <begin position="5929"/>
        <end position="6021"/>
    </location>
</feature>
<dbReference type="SMART" id="SM00409">
    <property type="entry name" value="IG"/>
    <property type="match status" value="38"/>
</dbReference>
<dbReference type="EMBL" id="CAJNRF010000066">
    <property type="protein sequence ID" value="CAF1934649.1"/>
    <property type="molecule type" value="Genomic_DNA"/>
</dbReference>
<feature type="domain" description="Ig-like" evidence="7">
    <location>
        <begin position="3576"/>
        <end position="3666"/>
    </location>
</feature>
<feature type="domain" description="Ig-like" evidence="7">
    <location>
        <begin position="6066"/>
        <end position="6152"/>
    </location>
</feature>
<evidence type="ECO:0000256" key="3">
    <source>
        <dbReference type="ARBA" id="ARBA00022490"/>
    </source>
</evidence>
<organism evidence="8 9">
    <name type="scientific">Rotaria magnacalcarata</name>
    <dbReference type="NCBI Taxonomy" id="392030"/>
    <lineage>
        <taxon>Eukaryota</taxon>
        <taxon>Metazoa</taxon>
        <taxon>Spiralia</taxon>
        <taxon>Gnathifera</taxon>
        <taxon>Rotifera</taxon>
        <taxon>Eurotatoria</taxon>
        <taxon>Bdelloidea</taxon>
        <taxon>Philodinida</taxon>
        <taxon>Philodinidae</taxon>
        <taxon>Rotaria</taxon>
    </lineage>
</organism>
<feature type="domain" description="Ig-like" evidence="7">
    <location>
        <begin position="230"/>
        <end position="318"/>
    </location>
</feature>
<dbReference type="FunFam" id="2.60.40.10:FF:000962">
    <property type="entry name" value="titin isoform X1"/>
    <property type="match status" value="1"/>
</dbReference>
<dbReference type="CDD" id="cd00096">
    <property type="entry name" value="Ig"/>
    <property type="match status" value="7"/>
</dbReference>
<sequence>MSSEHEPRLTEPLQASYLIREGQPVKISCRFDASPQIDIEWLKDGNPIDFEALGISRDFKVVKEVDYTALLIKEAFPEDTGSYTVVIRNALGEARSFTQLSVEEFFCRTPESEMSETLCKPTIVQPLLDTNINEGEKLKLHAAINGHPEPEIIWYRNNIPLKNSRDLTLTFDGQLCKLIKDRCEKENDAGIYRITAVNSMGQTESTCQVSIQSNGINMFRTRAQSNRSLPMFIQALQDATLHEGEKLLFELRADGQPKPQIVWYKDNQPLKNTFDRKIRTENDVHILEIPRLSVNDTGVYQAKAINAEGESKCSARVNVLPINIVPEPMIIEPMGYSPEFLQLFNDQKASIGSTIKFEARVTGTQPLNVYWLLNGSPINRLGNNKRYQQNNFKDTYTLTISNVRYEDIGKYTLQAENNWGKATCTAELFIPPTVSVFGSPSTSTSSVQMRAVTRRTATSGNADINRGSGNKKNMLPDKLIKNSPTPLSQHKRHSENEQQQQSQKQLFTNTYSLGQESSFISSSNNHNHNNNKRYRPTESQSLTRATDFHHNRQYPMKLQNFQPSATNNKEQQKQNKITTCYEYEFKKRRHSSSENNNQQYRNDLNLQREYLDCLNDLTDEYKKFHRENNSLNNQKSKTTYETKEQYKHSEDVYRHLPTSVSRGEDQNTYQCSLLENLLHKQLKPIVKTVLTLSVDNLKTLEDSLKHQQRLVKPVHIHSSTNSIPDETSIKYVRAECLPVDVILTKSQMTKTQGEHSSTVVKDVQHACRKVTTNIRQPLRRRTIEGQHELHVFDKPITSGKIQPVEITISKPIEILPMKHSSTNITKSARGDCFHTVDIGSILTHQRTPSDPYDLCNRSGFIQSNLSKKPIEFSLPTSTHHSSTIVKLNRTPASSVFLDNIQTKIKSQREVRFADQPIQPHSANTVECIVPKSIMKQLEHTTTIVAEKQPSRHVYGKETRTKHDTKYFHDTVHIEEEIEVILPRRKREQVEHSATILKHSRGKEPIIEIDTTKRQIEGKHELKTVEESAEMKADMMQLLIEKPRLPAKHSTTIIKEQHGKPRRFTIDRTQPILDQHAVKYYDRPIESYDEMEVLFSKQNIVQLSQEGEHQVKYLKQTRPKYEPVELVFERPVIVPSVSKLIADIPASTQITSIKPTEILLTEDNSYKQDRELNNVTRYRQFDGMELILENPYIYDSSTTLIANIQPDFELKSIQQKLNKDEESREFHKHKSYIQENIQSESICQRPLNRTPFMQQPIEESSTNSTIELNRDRQIKPFELILPRLDIESSTSTIAAQVSPMIAGLPTKIDVPSNIETSLSNVLIERKKHIDNEIELIVSKPKYIDKSTSTLIADVQAKLETKEIRPNEIQPEISSATFSFNQSTECIIPESVEMHMKQPIVQDSSTTLLANVQSTLDTRPIQIQTNTNQSLEQSASTVSFETRFQQNQPSADDLVLPRPQIQESTSVMLADIHFTLDTSQKHIIIPPPPQHPIESSSQFILEQGIESQQEQSYGLPTIHADLNQPVEFVFNLEDGNASTISQQYRQDYNTRMLTSATNGTDKSLSLSTENSARQFKPIEFVVSGGLSGFNNSVEKYATVGDGSYTTTTTTKRTITSSDTGGYNETTNRSVIRGIRPYDQVDLVLQPDSSLSSTSKVLTTTVGLDSNHAPYFALSLHDQTTREGESVLFEVVVSAQPSAEIVWDKDGKLIGDDSAFRLDYYGEGRTTLYIPEAFFDDQGNYTCTATNSLGTCRTTARLTVDSTGEGSAPKRRHMDDSSVFYYEQGPRQTLESYHLYSQPSRTITQVTEETEIYQIPSERQHNEIKYSIHGSQPKFQPVSFLVSSNQENQQQQQQRSSGLVATVAKQAGPTYSQYQQYVPHEPEHMQTESATSIIRYAYSHEQPTSTSYITTKPNFTKPLEPIDALEGGTIQITVHLTSSGPQHTRPQIQWYHHSQPIVSDNIHYRIIEEYETSTLEIINITRGDTGQVWCVATTPAGSATTTCDINVAENPARTYHHLRTSHQVVPQETVYKTQATHLSHAQIPLHHQQYEQQQQQQRVPSHFYTTQTISQQQTSPQSYTPLSSQASLSYASPTSSLQSQYVTSQNVTPQSFVPQAPPLLPNYTSRPNYSDQHTKIINGGLKDQPLYAGSDTVFECQFTGHPDKIQWFHNDVEIVYNSQQLNNRVYHITSPTNGTSRLIIRSTTNEDVGTYTIKIAGPNDEEISSAKLIPATQFENMQKKKVELTQRKALVHELEEKQIKRIRPSRSLGPRSSLTSYGTSDDDVFYEPTQRAAAPSRQLTAPTLSRPLQDSNVKEGQPIILTCQVQGFPKSELFWFKNNAPLPLSARHKIAYDAGSGTITLRINDSRPEDSGTYTVVAKNPQGHVQTSAYIAVEQTPAIDETSYVQPDAFKYIEKQPTGPRPFKGRQESDTSNLQQKPAKILKTPMNTSILEGGTVQFSCQVEGNPKPKIAWLKDNKPLMAGKRFSTYFDQTTKTSVLRLTDVCKDDQGYYTCIVDNPLNSDQSTATLQVIPEAKIDQRSYVETDAFKYLTPENRQRITSNKDYDRSGVESESFVNPDAFRYLEAKKPSKQIDDNLTIDDRPIVDVDAFRYLEARQAAKVKKDTDVGASIDDKPIVTPDAFRYLERKVDAARLKKDQDTGPAVDETPQVDLNAFMYLERKGIPQNFQRPESGVDESSISNLNAFMYLERKPTKKTDDNGPMVDETPIVNPDAFRYLERKVAPHARDTTPNVDTTPIVNPEVFRYLERPNLPNRVDEGPAIDTRPMVPQEAFRWLERSKPVSRAPEGPSVDESTYVNPLAFRYIEAKPKKIIDQGPKVDESSYVNPQAFIYLEAPILKTTTNEGPAIDTSNYVNPELFVQFDQKPAAHPKQEEQEIKRMPRVIQPLRNTQIHEGKPIALVAIIDGYPAPQLTWLKDGAELPASTRVTTNYDISSKTAWVRIDSARPDDSAVYTVIAHNPAGDVRSDARLNVVPSMAPIDATAFVPAEAFSKIERPTSQNRSNVPVTTGVDDTSFINPELFRQFEVSLKQPEYYTDEVIVQVPARILAPLKSVHAPESVTVVLEAIVDGTPIPTFTWLKDQLPLSESNRFVTNYDLPSKRVTLTIKDVRESDAGTYTLLASNGPQLHNTSAKLQILGAPSIDQSSFISIDAFKQLEQPQKQSHQIQVQPGVDQTSYVSQPNRFAVFDQIQPNRRPLNEFGGVDETPLVNLEKIHLLETPSKQNKQPYDIEEKSQAPSILAPIRSINAPEGTHVVLTAKIDGSPIPNFTWFKDNAPLVASSRFTTHYDILTKLIMLQINDARPNDTGVYAVRADNPSGNVSTSATLNISSLPSVRDQAFISADKFDRLEQSNQPRFIEGFSGVDERALVDLTRLQQLEIKPNRIIPEEEHAEQCRPTVLVPLRHVHAVENQPVVLSAQIQGKPQPQFTWYKNNQPLCEGNRFRTHYDIPSKTIFLTMTDGRDDDTGVYRLVAKNPLGQDETSCMVNVDLNQPLIDQRSFVPQTAFAQLEKPSYRTNDVQSGVDQTSFFDQELFRPFDEHHIKHPSAIVGGEESDAVMPITAPKVVTPLRPVTTPEGETVVLTTQVEGYPLPQFTWMLNNQPLMASNRVTSHYDMLTKRCFLQLIDSRPNDSGTYELVAENPAGQDRTKTELTVVPVSKIDQTGYVPYDKFSTLEFKPRIPSDLRSGVDATPFVSGEIFRLLETKPVNQQHVPENEQNLPLEVIIPLKLAVAQEGQPVILTTKIRGRPVPQFTWLRNNQPLMESTRFQTQYDFPSETLVLEISDIWPHDSGTYTVIAQNPRTGERVETSAPLVVRSDATPVDHTAFVAPDAFRNLESGPNLRTVFVEPGVDTNSFLSPDVLKALDQGKPKPTGEQEKEQPRTPPKVIIPLKPINCNEGQPINFTAKVEGNPHPTFAWYKNNKPLQESNRLWSHYDVPSKIVLLQVNGARPDDSGTYTLVAKNPLGQDQTQTTVNVSLGPAIDTNAFVSPEKFAAFDQPFGLHAPLQSGVDTTPFVEPERFAQLEVKAPVPTKEDLEHMEPPRVITPLQSVQVKEGSPVLLQATIIGKPRPNFVWLKDGQPLPTSTRLRTRYDIATKQVLLQINDVRPHDIGEYVVIATNPAGEDSSVCSLSVQPDKPGVDDRAFVPEDKFRNLEQGRRPLEIIPGIDTQPFVSPDKFRNLDHIPTSIKPEDVPLEARRPPRVITPLSNCELEELMPVLLTTTIDAGIPMATFTWYKNDQPLLEGNRFTTKYDIYTKTLTLQVLAARPDDDGTYTVRVTNPSGSDETTCKLAIRPIASIDTTPFVKPEKFAQLELKAPPLTKEDFDQMEPPNVIVPLQSLQVTEGSPVLLKATVIGKPTPHFIWLKDGAPLPASNRLRTRYDIGTKQVLLQINDARPQDIGEYVVIATNPVGEDSSVCSLNVVPDKPGVDDRAFVPQDKFRDLEHPQGKGRRPIAIVPGVDTQPFVSPDKFRNLDHVPTSMKPEDLPLEPKRPPRVLVPLSNCELEELMPVILTTTIDAGVPMATFTWYKNGQPLLEGNRFTTKYDIYTKTLTLQVLAARPDDQGTYTVRATNPSGSDETTCNLTIRPTASIDTTPFIQPEFFTQLELKAPPLTKEDFDQMEPPKVIVPLQSLQVTEGSPVLLKATVIGKPTPHFLWLKDGAPLPASNRLRIRYDIATKQVLLQINDVRPHDIGEYVVIATNPAGEDSSVCSLSVQPDKPGVDDRAFVPQDKFRDLEHPEGKGRRPLEIIPGVDTQPFVSPDKFRNLDHIPTLMKPDDIPLEASRPPRVIVPLSNCELEELMPVILTTTIDAGVPMATTLTLQVLAARPDDQGTYTVRATNPVGSDETTCNLTIRPTASIDTRPFIQPDRFAPLELKAPPPTKADLDKMEPPKVVVPLENLQVTEGSPVLLKATIVGKPIPNFVWLKDGAPLPASNRLRTRYDIGTKQVLLQINDIRPQDIGDYAVIATNPAGEDSTRCSLSVVPDKPGVDDRAFVPEDKFRDLEHPQGKGRRPIAIVPGVDTQPFVSPDKFRNLDHVPTSMKPEEVPIEAMRPPRVIVPLSNCEIEELMPVLLTTTIDAGVPMASFTWYKNGQPLYEGNRFTTKYDIYTKTLTLQVLAARPDDQGTYTVRATNPVGSDETTCNLTIRPTASIDTRPFIQPDRFAPLELKAPPPTKADLDKMEPPKVVVPLENLQVTEGSPVLLKATIVGKPIPNFVWLKDGAPLPASNRLRTRYDIGTKQVLLQINDIRPQDIGDYAVIATNPAGEDSTRCSLSVVPDKPGVDDRAFVPEDKFRDLEHPQGKGRRPIAIVPGVDTQPFVSPDKFRNLDHVPTSMKPEEVPIEAMRPPRVIVPLSNCEIEELMPVLLTTTIDAGVPMASFTWYKNGRPLLEGNRFTTKYDIYSKVLTLQILSARPDDQGTYTVQATNPVGSDETTCTLTIRPVASIDTSPFIQPDRFAPLEVKAPPPTKEDMDKMEPPKVIVPLQSLQVTEGSPVLLQATITGRPTPDFVWLKDGAPLAASNRLRTRYDIGTKQVLLQINDIRPQDIGEYIVIATNPAGEDSTICSLSVVPDKPGVDDRAFVPQDKFRDLEHPQGKGRRPIAIVPGVDTQPFVSPDKFRNLNHVPPSTRPEEEQAPEVMRPPRVIVPLSNCELEELMPVILTATIDAGVPMASFIWHKNGQPLLEGNRFTTNYDIVNRTITLQILASRPDDQGIYTVRATNPVGSDETTCKLTIRPVASIDTRPFVDAARFRPLENRPGTVQNVDDENQLLRPPKVLVPMNNVRLAESQPIILKSIVDAGYPMGKFTWLKDNRPLVESNRYRANFDINTRTASLFIDSARPSTDTGRYTVHVENIVGKDQTTGEVHIEGTPGIDDRPFVEPSKFGKFEGPQRSPGISPRGPILQPDDSLKNRENLTPWIRLVKELEDQVIDEAKAVQLFCSVDAHPGATIMWLKDGRPLMVSQRFMPEYDFKTGIVRLTIYPVYTADSGEYTMVARNIAGEVSTKCKLKIHPTANVEEHPLAKFAGLRKIPQQPSSLATEPSLKPVDSTDGQPPYFIKIPVDQEVPEGQLVRLYYIPAGRPEPSLTWYRNGQPLRPDDADHCDVVNEGGVHSLLIRNPKLGPPVEYTCVAKNKFGEASFTVHLKVVERGSNIAPYFIEQLYDITIIEGQDTPLDACAQGFPEPKITWEKEGRPLTPNKEYKVEYEGAKTTLYIREAKMTDAGWYQCTATSLAGTAITKCRVTVIPLSEAGKYAADLPQLGPQSLAKLPVLPEEDIRSKYMTVPVKPPEMKPEELYKLPRRSKKLDNPAEEARKRGVKVLPDEVLAAFQNNLEEYPEEEMYSKDRPQPPKFKVHIKSQLNLNEDDHSMFEAKLIPVRDPMMRVQWFKNGKILHHASRIIPRYDFADVSLEFLWTFAEDDGIYECVATNPYGEDRTRAELKCRPKRSIIYNTQLPEGMEGVSKLQMLEDEIRYTSNMIGLEEKVEEKEPKAPEIIMPLEDLTVDEGDNAKFIVKIDGHPRPRLTWTINNADIANGSRYKLIYDGLVHYLDIPKTRQYDAGTVCCTAKNSLGQAESVATLNLRFRQDYRSALSKTPGGIDTGLEDSLDLDIEERLRVRSQVRQKESADDRMRRPSADKLLHPLHSKAADRMAWRQTVEKTGDAPNFTKPLLPLKVKEGSKVIVSVEFTGDPAPTVSWYRDGFMVEDSEDFKINTTATQSTLTIKHAFIIDSGLYTIKLFNPIGIRQCQAAMRIVPIIAEDQTPRFLDVPNDTEILAGDPGRFQCRVEGQPFPTVSFYREDEPVNLNDKRFRVIQENDVFTLLLFEALPADSGQYEAVAGNTVGKANTRFTLTVTSRGAGGKKASLIDDPKLIHKVPYLEKPLEDLHVKEGESATFECIIPASFGSDVKWYKGTSEWAIKPSKFFKPKSDGTKHQLFILEAYAEDAGLYKCVVSNPVGTTASTATLKVDHTMQVPEFVRGFSNLTTYEGEQVRFEVEVRGDPTPTLSWYRGGELIRDSPDFQIFTEGNRSLLYISEVFMEDQGLFTCTASNAAGSSDCSARLIVEPRPQL</sequence>
<feature type="domain" description="Ig-like" evidence="7">
    <location>
        <begin position="338"/>
        <end position="429"/>
    </location>
</feature>
<feature type="domain" description="Ig-like" evidence="7">
    <location>
        <begin position="6772"/>
        <end position="6863"/>
    </location>
</feature>
<feature type="domain" description="Ig-like" evidence="7">
    <location>
        <begin position="121"/>
        <end position="210"/>
    </location>
</feature>
<dbReference type="PANTHER" id="PTHR47633">
    <property type="entry name" value="IMMUNOGLOBULIN"/>
    <property type="match status" value="1"/>
</dbReference>
<feature type="domain" description="Ig-like" evidence="7">
    <location>
        <begin position="5786"/>
        <end position="5880"/>
    </location>
</feature>
<feature type="region of interest" description="Disordered" evidence="6">
    <location>
        <begin position="2044"/>
        <end position="2083"/>
    </location>
</feature>
<name>A0A816LBQ6_9BILA</name>
<feature type="compositionally biased region" description="Polar residues" evidence="6">
    <location>
        <begin position="455"/>
        <end position="471"/>
    </location>
</feature>
<dbReference type="InterPro" id="IPR013783">
    <property type="entry name" value="Ig-like_fold"/>
</dbReference>
<dbReference type="InterPro" id="IPR007110">
    <property type="entry name" value="Ig-like_dom"/>
</dbReference>
<feature type="region of interest" description="Disordered" evidence="6">
    <location>
        <begin position="2411"/>
        <end position="2433"/>
    </location>
</feature>
<feature type="domain" description="Ig-like" evidence="7">
    <location>
        <begin position="6983"/>
        <end position="7071"/>
    </location>
</feature>
<dbReference type="Proteomes" id="UP000663856">
    <property type="component" value="Unassembled WGS sequence"/>
</dbReference>
<feature type="domain" description="Ig-like" evidence="7">
    <location>
        <begin position="4213"/>
        <end position="4304"/>
    </location>
</feature>
<protein>
    <recommendedName>
        <fullName evidence="7">Ig-like domain-containing protein</fullName>
    </recommendedName>
</protein>
<dbReference type="FunFam" id="2.60.40.10:FF:000032">
    <property type="entry name" value="palladin isoform X1"/>
    <property type="match status" value="13"/>
</dbReference>
<evidence type="ECO:0000313" key="9">
    <source>
        <dbReference type="Proteomes" id="UP000663856"/>
    </source>
</evidence>
<feature type="region of interest" description="Disordered" evidence="6">
    <location>
        <begin position="517"/>
        <end position="540"/>
    </location>
</feature>
<feature type="region of interest" description="Disordered" evidence="6">
    <location>
        <begin position="438"/>
        <end position="503"/>
    </location>
</feature>
<dbReference type="FunFam" id="2.60.40.10:FF:000107">
    <property type="entry name" value="Myosin, light chain kinase a"/>
    <property type="match status" value="10"/>
</dbReference>
<feature type="domain" description="Ig-like" evidence="7">
    <location>
        <begin position="2896"/>
        <end position="2986"/>
    </location>
</feature>
<feature type="domain" description="Ig-like" evidence="7">
    <location>
        <begin position="6673"/>
        <end position="6744"/>
    </location>
</feature>
<dbReference type="InterPro" id="IPR013098">
    <property type="entry name" value="Ig_I-set"/>
</dbReference>
<evidence type="ECO:0000259" key="7">
    <source>
        <dbReference type="PROSITE" id="PS50835"/>
    </source>
</evidence>
<keyword evidence="5" id="KW-0393">Immunoglobulin domain</keyword>
<feature type="compositionally biased region" description="Low complexity" evidence="6">
    <location>
        <begin position="438"/>
        <end position="447"/>
    </location>
</feature>
<feature type="compositionally biased region" description="Polar residues" evidence="6">
    <location>
        <begin position="2119"/>
        <end position="2128"/>
    </location>
</feature>
<feature type="domain" description="Ig-like" evidence="7">
    <location>
        <begin position="6878"/>
        <end position="6975"/>
    </location>
</feature>
<feature type="domain" description="Ig-like" evidence="7">
    <location>
        <begin position="6502"/>
        <end position="6590"/>
    </location>
</feature>
<dbReference type="GO" id="GO:0045989">
    <property type="term" value="P:positive regulation of striated muscle contraction"/>
    <property type="evidence" value="ECO:0007669"/>
    <property type="project" value="UniProtKB-ARBA"/>
</dbReference>
<feature type="domain" description="Ig-like" evidence="7">
    <location>
        <begin position="5067"/>
        <end position="5158"/>
    </location>
</feature>
<feature type="domain" description="Ig-like" evidence="7">
    <location>
        <begin position="4904"/>
        <end position="4994"/>
    </location>
</feature>
<comment type="caution">
    <text evidence="8">The sequence shown here is derived from an EMBL/GenBank/DDBJ whole genome shotgun (WGS) entry which is preliminary data.</text>
</comment>